<dbReference type="Pfam" id="PF07715">
    <property type="entry name" value="Plug"/>
    <property type="match status" value="1"/>
</dbReference>
<dbReference type="InterPro" id="IPR039426">
    <property type="entry name" value="TonB-dep_rcpt-like"/>
</dbReference>
<evidence type="ECO:0000313" key="15">
    <source>
        <dbReference type="Proteomes" id="UP001595548"/>
    </source>
</evidence>
<sequence>MTLLCVNAYGVDLDRRHHFDIPASRADLSLTEFASQANITLVFPFDRVKGVTTNALIGNFSLSQALDQMLNRTPLRYSVSEDGQLAIINEPSTQESDNMNKKYLSVAVATALGTLASAASYAEQAAEPEAHGLEVVTVTARRKEENSQQVPDTVVAFSGDAIERANIQAARDVTVRIPNVAITESLSPSSTFLIVRGISSVRNSEPAVAVVVDGVQVGSASEISQSFFDVEQIELLKGPQGALYGRNALGGALIVTSKKPTEDLEGRFSVGGGNGELFEVTGSLAGALTDDLMFRFAGNHRSFGGTIENQYLNDVYERNSRGVTGDAPSNSYMDFEENRDFRAQLLWEPTDRTSVDLRYSQNDLESGAMWYRNIYRLETDPNQEYEFPINSNGNPTANRTINSGSLKIEHGFDDVTLTSITAATDTNERYGVAGETRGNDRTGNVLFFTEPYVNAFIDGLDSEVDREFFSTTLADWAAGNFVGSDQYYDVQTVSQEFRLSGNVSDNIDYVVGAYGLLTDRADTLRTTWERPEGQPFDCQPAYPGGPIITDFTTCNGLIDATQNEQDNTAWAVFFSTDYHMTDTLTLTVAGRYDEDEREVTRIDGPTVDTFGLGVGSCDSTADPENCSESGSTISRTFSAFQPKVSLAYTPNDDWTFYGTAARGFRSGGFNASGALLTDSYDQETLDSFELGFKSTLLGNRLRANGAIFHQRYENAQQFEFDGAIFVQSLYNIPKSEINGVELSLDFAATDNLLLTAGIGIMDSEITEFDSGIRDRMQSELLARTANTVKLPAGTQASFDNNFQGEKMPNFPHQSANVSARHDLPIGRDDNLITQIEYSYTADRYWWIDGQDVQDDVGLVNGSISYVFDDNLEFQLWCKNCTDVDYDSEYAPTEKELFGGAAKDVAYQARGRTFGLKAKYKF</sequence>
<keyword evidence="7" id="KW-0406">Ion transport</keyword>
<protein>
    <submittedName>
        <fullName evidence="14">TonB-dependent receptor domain-containing protein</fullName>
    </submittedName>
</protein>
<evidence type="ECO:0000256" key="8">
    <source>
        <dbReference type="ARBA" id="ARBA00023077"/>
    </source>
</evidence>
<evidence type="ECO:0000256" key="4">
    <source>
        <dbReference type="ARBA" id="ARBA00022496"/>
    </source>
</evidence>
<dbReference type="SUPFAM" id="SSF56935">
    <property type="entry name" value="Porins"/>
    <property type="match status" value="1"/>
</dbReference>
<evidence type="ECO:0000256" key="6">
    <source>
        <dbReference type="ARBA" id="ARBA00023004"/>
    </source>
</evidence>
<evidence type="ECO:0000256" key="10">
    <source>
        <dbReference type="ARBA" id="ARBA00023237"/>
    </source>
</evidence>
<dbReference type="PROSITE" id="PS52016">
    <property type="entry name" value="TONB_DEPENDENT_REC_3"/>
    <property type="match status" value="1"/>
</dbReference>
<evidence type="ECO:0000256" key="1">
    <source>
        <dbReference type="ARBA" id="ARBA00004571"/>
    </source>
</evidence>
<dbReference type="Pfam" id="PF07660">
    <property type="entry name" value="STN"/>
    <property type="match status" value="1"/>
</dbReference>
<dbReference type="Proteomes" id="UP001595548">
    <property type="component" value="Unassembled WGS sequence"/>
</dbReference>
<feature type="domain" description="Secretin/TonB short N-terminal" evidence="13">
    <location>
        <begin position="39"/>
        <end position="90"/>
    </location>
</feature>
<evidence type="ECO:0000259" key="13">
    <source>
        <dbReference type="SMART" id="SM00965"/>
    </source>
</evidence>
<dbReference type="PANTHER" id="PTHR32552">
    <property type="entry name" value="FERRICHROME IRON RECEPTOR-RELATED"/>
    <property type="match status" value="1"/>
</dbReference>
<keyword evidence="4" id="KW-0410">Iron transport</keyword>
<keyword evidence="3 11" id="KW-1134">Transmembrane beta strand</keyword>
<dbReference type="Pfam" id="PF00593">
    <property type="entry name" value="TonB_dep_Rec_b-barrel"/>
    <property type="match status" value="1"/>
</dbReference>
<evidence type="ECO:0000256" key="5">
    <source>
        <dbReference type="ARBA" id="ARBA00022692"/>
    </source>
</evidence>
<dbReference type="InterPro" id="IPR011662">
    <property type="entry name" value="Secretin/TonB_short_N"/>
</dbReference>
<keyword evidence="2 11" id="KW-0813">Transport</keyword>
<evidence type="ECO:0000256" key="3">
    <source>
        <dbReference type="ARBA" id="ARBA00022452"/>
    </source>
</evidence>
<organism evidence="14 15">
    <name type="scientific">Gilvimarinus japonicus</name>
    <dbReference type="NCBI Taxonomy" id="1796469"/>
    <lineage>
        <taxon>Bacteria</taxon>
        <taxon>Pseudomonadati</taxon>
        <taxon>Pseudomonadota</taxon>
        <taxon>Gammaproteobacteria</taxon>
        <taxon>Cellvibrionales</taxon>
        <taxon>Cellvibrionaceae</taxon>
        <taxon>Gilvimarinus</taxon>
    </lineage>
</organism>
<gene>
    <name evidence="14" type="ORF">ACFOEB_13600</name>
</gene>
<comment type="caution">
    <text evidence="14">The sequence shown here is derived from an EMBL/GenBank/DDBJ whole genome shotgun (WGS) entry which is preliminary data.</text>
</comment>
<dbReference type="InterPro" id="IPR012910">
    <property type="entry name" value="Plug_dom"/>
</dbReference>
<evidence type="ECO:0000313" key="14">
    <source>
        <dbReference type="EMBL" id="MFC3156240.1"/>
    </source>
</evidence>
<keyword evidence="14" id="KW-0675">Receptor</keyword>
<keyword evidence="8 12" id="KW-0798">TonB box</keyword>
<keyword evidence="9 11" id="KW-0472">Membrane</keyword>
<comment type="similarity">
    <text evidence="11 12">Belongs to the TonB-dependent receptor family.</text>
</comment>
<evidence type="ECO:0000256" key="2">
    <source>
        <dbReference type="ARBA" id="ARBA00022448"/>
    </source>
</evidence>
<dbReference type="Gene3D" id="2.40.170.20">
    <property type="entry name" value="TonB-dependent receptor, beta-barrel domain"/>
    <property type="match status" value="1"/>
</dbReference>
<dbReference type="PANTHER" id="PTHR32552:SF81">
    <property type="entry name" value="TONB-DEPENDENT OUTER MEMBRANE RECEPTOR"/>
    <property type="match status" value="1"/>
</dbReference>
<evidence type="ECO:0000256" key="11">
    <source>
        <dbReference type="PROSITE-ProRule" id="PRU01360"/>
    </source>
</evidence>
<evidence type="ECO:0000256" key="12">
    <source>
        <dbReference type="RuleBase" id="RU003357"/>
    </source>
</evidence>
<keyword evidence="15" id="KW-1185">Reference proteome</keyword>
<evidence type="ECO:0000256" key="7">
    <source>
        <dbReference type="ARBA" id="ARBA00023065"/>
    </source>
</evidence>
<keyword evidence="5 11" id="KW-0812">Transmembrane</keyword>
<proteinExistence type="inferred from homology"/>
<dbReference type="EMBL" id="JBHRTL010000029">
    <property type="protein sequence ID" value="MFC3156240.1"/>
    <property type="molecule type" value="Genomic_DNA"/>
</dbReference>
<keyword evidence="10 11" id="KW-0998">Cell outer membrane</keyword>
<dbReference type="Gene3D" id="3.55.50.30">
    <property type="match status" value="1"/>
</dbReference>
<dbReference type="InterPro" id="IPR000531">
    <property type="entry name" value="Beta-barrel_TonB"/>
</dbReference>
<accession>A0ABV7HQX2</accession>
<name>A0ABV7HQX2_9GAMM</name>
<comment type="subcellular location">
    <subcellularLocation>
        <location evidence="1 11">Cell outer membrane</location>
        <topology evidence="1 11">Multi-pass membrane protein</topology>
    </subcellularLocation>
</comment>
<dbReference type="InterPro" id="IPR036942">
    <property type="entry name" value="Beta-barrel_TonB_sf"/>
</dbReference>
<dbReference type="SMART" id="SM00965">
    <property type="entry name" value="STN"/>
    <property type="match status" value="1"/>
</dbReference>
<reference evidence="15" key="1">
    <citation type="journal article" date="2019" name="Int. J. Syst. Evol. Microbiol.">
        <title>The Global Catalogue of Microorganisms (GCM) 10K type strain sequencing project: providing services to taxonomists for standard genome sequencing and annotation.</title>
        <authorList>
            <consortium name="The Broad Institute Genomics Platform"/>
            <consortium name="The Broad Institute Genome Sequencing Center for Infectious Disease"/>
            <person name="Wu L."/>
            <person name="Ma J."/>
        </authorList>
    </citation>
    <scope>NUCLEOTIDE SEQUENCE [LARGE SCALE GENOMIC DNA]</scope>
    <source>
        <strain evidence="15">KCTC 52141</strain>
    </source>
</reference>
<keyword evidence="6" id="KW-0408">Iron</keyword>
<dbReference type="RefSeq" id="WP_382417490.1">
    <property type="nucleotide sequence ID" value="NZ_AP031500.1"/>
</dbReference>
<evidence type="ECO:0000256" key="9">
    <source>
        <dbReference type="ARBA" id="ARBA00023136"/>
    </source>
</evidence>